<dbReference type="Pfam" id="PF10604">
    <property type="entry name" value="Polyketide_cyc2"/>
    <property type="match status" value="1"/>
</dbReference>
<keyword evidence="2" id="KW-1185">Reference proteome</keyword>
<reference evidence="2" key="1">
    <citation type="journal article" date="2019" name="Int. J. Syst. Evol. Microbiol.">
        <title>The Global Catalogue of Microorganisms (GCM) 10K type strain sequencing project: providing services to taxonomists for standard genome sequencing and annotation.</title>
        <authorList>
            <consortium name="The Broad Institute Genomics Platform"/>
            <consortium name="The Broad Institute Genome Sequencing Center for Infectious Disease"/>
            <person name="Wu L."/>
            <person name="Ma J."/>
        </authorList>
    </citation>
    <scope>NUCLEOTIDE SEQUENCE [LARGE SCALE GENOMIC DNA]</scope>
    <source>
        <strain evidence="2">JCM 16034</strain>
    </source>
</reference>
<evidence type="ECO:0000313" key="1">
    <source>
        <dbReference type="EMBL" id="GAA2199366.1"/>
    </source>
</evidence>
<dbReference type="InterPro" id="IPR023393">
    <property type="entry name" value="START-like_dom_sf"/>
</dbReference>
<dbReference type="RefSeq" id="WP_344299132.1">
    <property type="nucleotide sequence ID" value="NZ_BAAAQW010000004.1"/>
</dbReference>
<evidence type="ECO:0000313" key="2">
    <source>
        <dbReference type="Proteomes" id="UP001500432"/>
    </source>
</evidence>
<name>A0ABP5NID4_9MICC</name>
<gene>
    <name evidence="1" type="ORF">GCM10009849_15520</name>
</gene>
<proteinExistence type="predicted"/>
<organism evidence="1 2">
    <name type="scientific">Sinomonas flava</name>
    <dbReference type="NCBI Taxonomy" id="496857"/>
    <lineage>
        <taxon>Bacteria</taxon>
        <taxon>Bacillati</taxon>
        <taxon>Actinomycetota</taxon>
        <taxon>Actinomycetes</taxon>
        <taxon>Micrococcales</taxon>
        <taxon>Micrococcaceae</taxon>
        <taxon>Sinomonas</taxon>
    </lineage>
</organism>
<protein>
    <recommendedName>
        <fullName evidence="3">Polyketide cyclase / dehydrase and lipid transport</fullName>
    </recommendedName>
</protein>
<evidence type="ECO:0008006" key="3">
    <source>
        <dbReference type="Google" id="ProtNLM"/>
    </source>
</evidence>
<sequence length="150" mass="16196">MASRLRRFEITLGAPCPPSEAWARVLDLRAHDRLVPFTRVTEGMVSAAELRPGHRFVACTMIGRYGFDDVMVVESVEPPSGARPGHARIVKGGKLVHGAIELTVSAHDGGATVRWQQDFGVGRLGGPLLAAVAFGARLGYRTVLQRLLRG</sequence>
<dbReference type="Proteomes" id="UP001500432">
    <property type="component" value="Unassembled WGS sequence"/>
</dbReference>
<dbReference type="EMBL" id="BAAAQW010000004">
    <property type="protein sequence ID" value="GAA2199366.1"/>
    <property type="molecule type" value="Genomic_DNA"/>
</dbReference>
<dbReference type="SUPFAM" id="SSF55961">
    <property type="entry name" value="Bet v1-like"/>
    <property type="match status" value="1"/>
</dbReference>
<dbReference type="InterPro" id="IPR019587">
    <property type="entry name" value="Polyketide_cyclase/dehydratase"/>
</dbReference>
<dbReference type="Gene3D" id="3.30.530.20">
    <property type="match status" value="1"/>
</dbReference>
<comment type="caution">
    <text evidence="1">The sequence shown here is derived from an EMBL/GenBank/DDBJ whole genome shotgun (WGS) entry which is preliminary data.</text>
</comment>
<accession>A0ABP5NID4</accession>